<reference evidence="3" key="1">
    <citation type="submission" date="2020-05" db="EMBL/GenBank/DDBJ databases">
        <authorList>
            <person name="Chiriac C."/>
            <person name="Salcher M."/>
            <person name="Ghai R."/>
            <person name="Kavagutti S V."/>
        </authorList>
    </citation>
    <scope>NUCLEOTIDE SEQUENCE</scope>
</reference>
<proteinExistence type="predicted"/>
<gene>
    <name evidence="2" type="ORF">UFOVP1035_59</name>
    <name evidence="3" type="ORF">UFOVP1181_18</name>
    <name evidence="1" type="ORF">UFOVP965_63</name>
</gene>
<evidence type="ECO:0000313" key="2">
    <source>
        <dbReference type="EMBL" id="CAB4179806.1"/>
    </source>
</evidence>
<dbReference type="EMBL" id="LR796920">
    <property type="protein sequence ID" value="CAB4174633.1"/>
    <property type="molecule type" value="Genomic_DNA"/>
</dbReference>
<accession>A0A6J5R6L2</accession>
<evidence type="ECO:0000313" key="1">
    <source>
        <dbReference type="EMBL" id="CAB4174633.1"/>
    </source>
</evidence>
<sequence length="71" mass="8021">MSKEADKVLKELRRAQAEVAKLFVEYRKVCPCNDGETPRPANPTNTLSTKSYSSIGRNTCEFHSYKVMHSA</sequence>
<evidence type="ECO:0000313" key="3">
    <source>
        <dbReference type="EMBL" id="CAB4188405.1"/>
    </source>
</evidence>
<dbReference type="EMBL" id="LR796984">
    <property type="protein sequence ID" value="CAB4179806.1"/>
    <property type="molecule type" value="Genomic_DNA"/>
</dbReference>
<name>A0A6J5R6L2_9CAUD</name>
<protein>
    <submittedName>
        <fullName evidence="3">Uncharacterized protein</fullName>
    </submittedName>
</protein>
<organism evidence="3">
    <name type="scientific">uncultured Caudovirales phage</name>
    <dbReference type="NCBI Taxonomy" id="2100421"/>
    <lineage>
        <taxon>Viruses</taxon>
        <taxon>Duplodnaviria</taxon>
        <taxon>Heunggongvirae</taxon>
        <taxon>Uroviricota</taxon>
        <taxon>Caudoviricetes</taxon>
        <taxon>Peduoviridae</taxon>
        <taxon>Maltschvirus</taxon>
        <taxon>Maltschvirus maltsch</taxon>
    </lineage>
</organism>
<dbReference type="EMBL" id="LR797127">
    <property type="protein sequence ID" value="CAB4188405.1"/>
    <property type="molecule type" value="Genomic_DNA"/>
</dbReference>